<dbReference type="InterPro" id="IPR004360">
    <property type="entry name" value="Glyas_Fos-R_dOase_dom"/>
</dbReference>
<dbReference type="HOGENOM" id="CLU_046006_13_3_11"/>
<dbReference type="SUPFAM" id="SSF54593">
    <property type="entry name" value="Glyoxalase/Bleomycin resistance protein/Dihydroxybiphenyl dioxygenase"/>
    <property type="match status" value="1"/>
</dbReference>
<dbReference type="EMBL" id="JNBY01000008">
    <property type="protein sequence ID" value="KDN88010.1"/>
    <property type="molecule type" value="Genomic_DNA"/>
</dbReference>
<sequence length="118" mass="12800">MAVRRVVPNVRVADGRAMGESREFYERLGLAEVMDHGWIATLAAPDSPTAQLSLTTGDATAPVVPDLSVEVDDVDAAYAAMRAAGAEIMHPLTDEEWGVRRFFVRDPNGQVVNVLGHR</sequence>
<gene>
    <name evidence="2" type="ORF">KCH_02340</name>
</gene>
<dbReference type="Gene3D" id="3.10.180.10">
    <property type="entry name" value="2,3-Dihydroxybiphenyl 1,2-Dioxygenase, domain 1"/>
    <property type="match status" value="1"/>
</dbReference>
<dbReference type="Pfam" id="PF00903">
    <property type="entry name" value="Glyoxalase"/>
    <property type="match status" value="1"/>
</dbReference>
<dbReference type="eggNOG" id="COG0346">
    <property type="taxonomic scope" value="Bacteria"/>
</dbReference>
<protein>
    <submittedName>
        <fullName evidence="2">Putative TetR family transcriptional regulator</fullName>
    </submittedName>
</protein>
<dbReference type="PROSITE" id="PS51819">
    <property type="entry name" value="VOC"/>
    <property type="match status" value="1"/>
</dbReference>
<keyword evidence="3" id="KW-1185">Reference proteome</keyword>
<dbReference type="RefSeq" id="WP_035858175.1">
    <property type="nucleotide sequence ID" value="NZ_KK853997.1"/>
</dbReference>
<dbReference type="InterPro" id="IPR037523">
    <property type="entry name" value="VOC_core"/>
</dbReference>
<dbReference type="OrthoDB" id="9798201at2"/>
<accession>A0A066ZCY6</accession>
<evidence type="ECO:0000259" key="1">
    <source>
        <dbReference type="PROSITE" id="PS51819"/>
    </source>
</evidence>
<evidence type="ECO:0000313" key="2">
    <source>
        <dbReference type="EMBL" id="KDN88010.1"/>
    </source>
</evidence>
<comment type="caution">
    <text evidence="2">The sequence shown here is derived from an EMBL/GenBank/DDBJ whole genome shotgun (WGS) entry which is preliminary data.</text>
</comment>
<dbReference type="InterPro" id="IPR029068">
    <property type="entry name" value="Glyas_Bleomycin-R_OHBP_Dase"/>
</dbReference>
<dbReference type="PATRIC" id="fig|1348663.4.peg.213"/>
<evidence type="ECO:0000313" key="3">
    <source>
        <dbReference type="Proteomes" id="UP000027178"/>
    </source>
</evidence>
<dbReference type="Proteomes" id="UP000027178">
    <property type="component" value="Unassembled WGS sequence"/>
</dbReference>
<dbReference type="AlphaFoldDB" id="A0A066ZCY6"/>
<reference evidence="2 3" key="1">
    <citation type="submission" date="2014-05" db="EMBL/GenBank/DDBJ databases">
        <title>Draft Genome Sequence of Kitasatospora cheerisanensis KCTC 2395.</title>
        <authorList>
            <person name="Nam D.H."/>
        </authorList>
    </citation>
    <scope>NUCLEOTIDE SEQUENCE [LARGE SCALE GENOMIC DNA]</scope>
    <source>
        <strain evidence="2 3">KCTC 2395</strain>
    </source>
</reference>
<feature type="domain" description="VOC" evidence="1">
    <location>
        <begin position="1"/>
        <end position="117"/>
    </location>
</feature>
<proteinExistence type="predicted"/>
<name>A0A066ZCY6_9ACTN</name>
<organism evidence="2 3">
    <name type="scientific">Kitasatospora cheerisanensis KCTC 2395</name>
    <dbReference type="NCBI Taxonomy" id="1348663"/>
    <lineage>
        <taxon>Bacteria</taxon>
        <taxon>Bacillati</taxon>
        <taxon>Actinomycetota</taxon>
        <taxon>Actinomycetes</taxon>
        <taxon>Kitasatosporales</taxon>
        <taxon>Streptomycetaceae</taxon>
        <taxon>Kitasatospora</taxon>
    </lineage>
</organism>